<keyword evidence="2" id="KW-1185">Reference proteome</keyword>
<evidence type="ECO:0000313" key="2">
    <source>
        <dbReference type="Proteomes" id="UP000286268"/>
    </source>
</evidence>
<dbReference type="OrthoDB" id="2086462at2"/>
<evidence type="ECO:0000313" key="1">
    <source>
        <dbReference type="EMBL" id="QAA31174.1"/>
    </source>
</evidence>
<sequence>MPRKLTMEYVREYVEKFSDCILLSSIYKSNSTKMLFKCKCGNVFKKAFVKFKDSGQITCPKCATKRSPQCKPISNEVFLNRVHEQVSNEYSFLEPYINARTKIKVKHNICGYEYLVTPDKFLMQHRRCPKCNGCVWKTEDSFKKEILIKFNGEYELAGVYNGARTRTQLKHTTCGHIFEVSPDSFLRGLSACHKCNTSFGEKRIITFLENNGISYKHQYSFEGLKRHLFDFVLRNNNGNVLAIEFDGIQHFKPVKYFGGKDKLKIQNLRDKLKDDFCRINNIKLIRIPYWEANNIEIILKEVLQTFYLNDTLKSSLLSNTQN</sequence>
<dbReference type="Proteomes" id="UP000286268">
    <property type="component" value="Chromosome"/>
</dbReference>
<protein>
    <recommendedName>
        <fullName evidence="3">DUF2726 domain-containing protein</fullName>
    </recommendedName>
</protein>
<organism evidence="1 2">
    <name type="scientific">Clostridium manihotivorum</name>
    <dbReference type="NCBI Taxonomy" id="2320868"/>
    <lineage>
        <taxon>Bacteria</taxon>
        <taxon>Bacillati</taxon>
        <taxon>Bacillota</taxon>
        <taxon>Clostridia</taxon>
        <taxon>Eubacteriales</taxon>
        <taxon>Clostridiaceae</taxon>
        <taxon>Clostridium</taxon>
    </lineage>
</organism>
<dbReference type="KEGG" id="cmah:C1I91_05560"/>
<proteinExistence type="predicted"/>
<dbReference type="EMBL" id="CP025746">
    <property type="protein sequence ID" value="QAA31174.1"/>
    <property type="molecule type" value="Genomic_DNA"/>
</dbReference>
<evidence type="ECO:0008006" key="3">
    <source>
        <dbReference type="Google" id="ProtNLM"/>
    </source>
</evidence>
<name>A0A3R5UDX8_9CLOT</name>
<dbReference type="Gene3D" id="3.40.960.10">
    <property type="entry name" value="VSR Endonuclease"/>
    <property type="match status" value="1"/>
</dbReference>
<dbReference type="AlphaFoldDB" id="A0A3R5UDX8"/>
<dbReference type="RefSeq" id="WP_128211895.1">
    <property type="nucleotide sequence ID" value="NZ_CP025746.1"/>
</dbReference>
<accession>A0A3R5UDX8</accession>
<gene>
    <name evidence="1" type="ORF">C1I91_05560</name>
</gene>
<reference evidence="1 2" key="1">
    <citation type="submission" date="2018-01" db="EMBL/GenBank/DDBJ databases">
        <title>Genome Sequencing and Assembly of Anaerobacter polyendosporus strain CT4.</title>
        <authorList>
            <person name="Tachaapaikoon C."/>
            <person name="Sutheeworapong S."/>
            <person name="Jenjaroenpun P."/>
            <person name="Wongsurawat T."/>
            <person name="Nookeaw I."/>
            <person name="Cheawchanlertfa P."/>
            <person name="Kosugi A."/>
            <person name="Cheevadhanarak S."/>
            <person name="Ratanakhanokchai K."/>
        </authorList>
    </citation>
    <scope>NUCLEOTIDE SEQUENCE [LARGE SCALE GENOMIC DNA]</scope>
    <source>
        <strain evidence="1 2">CT4</strain>
    </source>
</reference>